<comment type="subcellular location">
    <subcellularLocation>
        <location evidence="1 6">Cell membrane</location>
        <topology evidence="1 6">Multi-pass membrane protein</topology>
    </subcellularLocation>
</comment>
<dbReference type="EMBL" id="FTOA01000008">
    <property type="protein sequence ID" value="SIT14746.1"/>
    <property type="molecule type" value="Genomic_DNA"/>
</dbReference>
<dbReference type="PANTHER" id="PTHR12677">
    <property type="entry name" value="GOLGI APPARATUS MEMBRANE PROTEIN TVP38-RELATED"/>
    <property type="match status" value="1"/>
</dbReference>
<feature type="region of interest" description="Disordered" evidence="7">
    <location>
        <begin position="1"/>
        <end position="34"/>
    </location>
</feature>
<dbReference type="PANTHER" id="PTHR12677:SF59">
    <property type="entry name" value="GOLGI APPARATUS MEMBRANE PROTEIN TVP38-RELATED"/>
    <property type="match status" value="1"/>
</dbReference>
<dbReference type="AlphaFoldDB" id="A0A1N7PVX6"/>
<feature type="transmembrane region" description="Helical" evidence="6">
    <location>
        <begin position="90"/>
        <end position="113"/>
    </location>
</feature>
<feature type="transmembrane region" description="Helical" evidence="6">
    <location>
        <begin position="59"/>
        <end position="78"/>
    </location>
</feature>
<feature type="transmembrane region" description="Helical" evidence="6">
    <location>
        <begin position="125"/>
        <end position="150"/>
    </location>
</feature>
<evidence type="ECO:0000256" key="5">
    <source>
        <dbReference type="ARBA" id="ARBA00023136"/>
    </source>
</evidence>
<sequence length="267" mass="28143">MARSVPPLPDVPPPDAPSPFEDSSSADTDDAAPLTEDYADQWAQSSTAPSSLKPLLKGLGLIVSLVVIGFAVKVLGVGDLLDTHWLDEQVIGKGIAGEALFIALGSLMCAVGVPRQIVAFGGGYAFGLVNGVLISMVAQVIGCAATFFYARLFGRSFVKGRFGARIRKVDDFLRGYPFSMTLLIRLLPLGSNLITNMAAGVTSVGAVPFLLGSLIGYLPQTVIFSLLGSGIHLDTVFRTALSIALFVISGLISVALYRQVRKKGREA</sequence>
<evidence type="ECO:0000256" key="2">
    <source>
        <dbReference type="ARBA" id="ARBA00022475"/>
    </source>
</evidence>
<dbReference type="InterPro" id="IPR032816">
    <property type="entry name" value="VTT_dom"/>
</dbReference>
<name>A0A1N7PVX6_9PROT</name>
<protein>
    <recommendedName>
        <fullName evidence="6">TVP38/TMEM64 family membrane protein</fullName>
    </recommendedName>
</protein>
<dbReference type="Proteomes" id="UP000185678">
    <property type="component" value="Unassembled WGS sequence"/>
</dbReference>
<reference evidence="9 10" key="1">
    <citation type="submission" date="2017-01" db="EMBL/GenBank/DDBJ databases">
        <authorList>
            <person name="Mah S.A."/>
            <person name="Swanson W.J."/>
            <person name="Moy G.W."/>
            <person name="Vacquier V.D."/>
        </authorList>
    </citation>
    <scope>NUCLEOTIDE SEQUENCE [LARGE SCALE GENOMIC DNA]</scope>
    <source>
        <strain evidence="9 10">DSM 11589</strain>
    </source>
</reference>
<feature type="transmembrane region" description="Helical" evidence="6">
    <location>
        <begin position="235"/>
        <end position="257"/>
    </location>
</feature>
<keyword evidence="3 6" id="KW-0812">Transmembrane</keyword>
<organism evidence="9 10">
    <name type="scientific">Insolitispirillum peregrinum</name>
    <dbReference type="NCBI Taxonomy" id="80876"/>
    <lineage>
        <taxon>Bacteria</taxon>
        <taxon>Pseudomonadati</taxon>
        <taxon>Pseudomonadota</taxon>
        <taxon>Alphaproteobacteria</taxon>
        <taxon>Rhodospirillales</taxon>
        <taxon>Novispirillaceae</taxon>
        <taxon>Insolitispirillum</taxon>
    </lineage>
</organism>
<evidence type="ECO:0000256" key="7">
    <source>
        <dbReference type="SAM" id="MobiDB-lite"/>
    </source>
</evidence>
<gene>
    <name evidence="9" type="ORF">SAMN05421779_10899</name>
</gene>
<dbReference type="InterPro" id="IPR015414">
    <property type="entry name" value="TMEM64"/>
</dbReference>
<keyword evidence="5 6" id="KW-0472">Membrane</keyword>
<evidence type="ECO:0000313" key="9">
    <source>
        <dbReference type="EMBL" id="SIT14746.1"/>
    </source>
</evidence>
<evidence type="ECO:0000313" key="10">
    <source>
        <dbReference type="Proteomes" id="UP000185678"/>
    </source>
</evidence>
<feature type="domain" description="VTT" evidence="8">
    <location>
        <begin position="113"/>
        <end position="229"/>
    </location>
</feature>
<keyword evidence="4 6" id="KW-1133">Transmembrane helix</keyword>
<accession>A0A1N7PVX6</accession>
<evidence type="ECO:0000256" key="4">
    <source>
        <dbReference type="ARBA" id="ARBA00022989"/>
    </source>
</evidence>
<dbReference type="GO" id="GO:0005886">
    <property type="term" value="C:plasma membrane"/>
    <property type="evidence" value="ECO:0007669"/>
    <property type="project" value="UniProtKB-SubCell"/>
</dbReference>
<dbReference type="STRING" id="80876.SAMN05421779_10899"/>
<comment type="similarity">
    <text evidence="6">Belongs to the TVP38/TMEM64 family.</text>
</comment>
<proteinExistence type="inferred from homology"/>
<evidence type="ECO:0000256" key="6">
    <source>
        <dbReference type="RuleBase" id="RU366058"/>
    </source>
</evidence>
<dbReference type="RefSeq" id="WP_084194963.1">
    <property type="nucleotide sequence ID" value="NZ_FTOA01000008.1"/>
</dbReference>
<keyword evidence="2 6" id="KW-1003">Cell membrane</keyword>
<feature type="compositionally biased region" description="Pro residues" evidence="7">
    <location>
        <begin position="1"/>
        <end position="17"/>
    </location>
</feature>
<evidence type="ECO:0000256" key="3">
    <source>
        <dbReference type="ARBA" id="ARBA00022692"/>
    </source>
</evidence>
<keyword evidence="10" id="KW-1185">Reference proteome</keyword>
<dbReference type="Pfam" id="PF09335">
    <property type="entry name" value="VTT_dom"/>
    <property type="match status" value="1"/>
</dbReference>
<evidence type="ECO:0000256" key="1">
    <source>
        <dbReference type="ARBA" id="ARBA00004651"/>
    </source>
</evidence>
<dbReference type="OrthoDB" id="7348996at2"/>
<feature type="transmembrane region" description="Helical" evidence="6">
    <location>
        <begin position="193"/>
        <end position="215"/>
    </location>
</feature>
<evidence type="ECO:0000259" key="8">
    <source>
        <dbReference type="Pfam" id="PF09335"/>
    </source>
</evidence>